<dbReference type="InterPro" id="IPR024163">
    <property type="entry name" value="Aerotolerance_reg_N"/>
</dbReference>
<evidence type="ECO:0000313" key="4">
    <source>
        <dbReference type="Proteomes" id="UP000317429"/>
    </source>
</evidence>
<dbReference type="NCBIfam" id="TIGR02226">
    <property type="entry name" value="two_anch"/>
    <property type="match status" value="1"/>
</dbReference>
<dbReference type="InterPro" id="IPR011933">
    <property type="entry name" value="Double_TM_dom"/>
</dbReference>
<dbReference type="OrthoDB" id="237862at2"/>
<organism evidence="3 4">
    <name type="scientific">Pirellulimonas nuda</name>
    <dbReference type="NCBI Taxonomy" id="2528009"/>
    <lineage>
        <taxon>Bacteria</taxon>
        <taxon>Pseudomonadati</taxon>
        <taxon>Planctomycetota</taxon>
        <taxon>Planctomycetia</taxon>
        <taxon>Pirellulales</taxon>
        <taxon>Lacipirellulaceae</taxon>
        <taxon>Pirellulimonas</taxon>
    </lineage>
</organism>
<dbReference type="KEGG" id="pnd:Pla175_21150"/>
<feature type="domain" description="Aerotolerance regulator N-terminal" evidence="2">
    <location>
        <begin position="1"/>
        <end position="77"/>
    </location>
</feature>
<feature type="transmembrane region" description="Helical" evidence="1">
    <location>
        <begin position="6"/>
        <end position="25"/>
    </location>
</feature>
<name>A0A518DBA5_9BACT</name>
<accession>A0A518DBA5</accession>
<evidence type="ECO:0000259" key="2">
    <source>
        <dbReference type="Pfam" id="PF07584"/>
    </source>
</evidence>
<feature type="transmembrane region" description="Helical" evidence="1">
    <location>
        <begin position="56"/>
        <end position="75"/>
    </location>
</feature>
<dbReference type="AlphaFoldDB" id="A0A518DBA5"/>
<dbReference type="InterPro" id="IPR029062">
    <property type="entry name" value="Class_I_gatase-like"/>
</dbReference>
<dbReference type="Gene3D" id="3.40.50.880">
    <property type="match status" value="1"/>
</dbReference>
<dbReference type="EMBL" id="CP036291">
    <property type="protein sequence ID" value="QDU88733.1"/>
    <property type="molecule type" value="Genomic_DNA"/>
</dbReference>
<evidence type="ECO:0000313" key="3">
    <source>
        <dbReference type="EMBL" id="QDU88733.1"/>
    </source>
</evidence>
<dbReference type="Pfam" id="PF07584">
    <property type="entry name" value="BatA"/>
    <property type="match status" value="1"/>
</dbReference>
<dbReference type="Gene3D" id="2.60.40.10">
    <property type="entry name" value="Immunoglobulins"/>
    <property type="match status" value="1"/>
</dbReference>
<dbReference type="SUPFAM" id="SSF52317">
    <property type="entry name" value="Class I glutamine amidotransferase-like"/>
    <property type="match status" value="1"/>
</dbReference>
<dbReference type="InterPro" id="IPR013783">
    <property type="entry name" value="Ig-like_fold"/>
</dbReference>
<sequence length="702" mass="73208">MALLFPAILMIGVPLALAPVVIHFFNPRRERQVAWAAMELLVESQRRNQLWIEVRGLVLLALRVLAVLAAALMLGRPRFNGGVVDWINPQQSTHLVVVDDSYSMSDRGLDPSVWRRALDGVRALDARVGQQSGGRLVVLRASEVLEAPTDAPLLGGAAATAEAARLEGTAAGETNVGLAPVFDRLYGELAGREAGPPVFLYALTDLRSQNIAGDGALQDSVKRVSPEVAAIRIVRCAEDASSNLTLSDVSPLPGPRAAGVEIPIRIRVQNHGPSAVADVQVRLFCDGGSLPAVQIGSAPAGGTGSAETSVRFAEPGVHRVLAELDGDAVASDNRRWLPLVLPSQQTVLVVDASLDGAGSRAIRTAIDPGQGVRTGWRAVLIYPGELSDALEREPPVCVVLADVPKLPPVAVEQVLRFVEKGGGLMLAVGPSIDRAFYNEWFFAGAESPLLALSVGRPSQMPPGKPAGVGDLSAVAHPVVRAFTGDLAPLSKSIAVSFAHSLELEEESAVRIVASLWDGRPALCLGSYGEGRVACLATHPSADVGWSSMSASPLFPIFMQDTVGYLCQPAMEPSLRTLGFGAGDSPPSRLTAGGAPLIADDSSAIGSQLGVFRDTAAGAAAFAVNVDPREGDLALPPAAEVEAIAAVDGVTVESLDTFVASVSGDPAPDASRWFLVAVLLLLAAETITSWTSKARVSSRGVAA</sequence>
<protein>
    <recommendedName>
        <fullName evidence="2">Aerotolerance regulator N-terminal domain-containing protein</fullName>
    </recommendedName>
</protein>
<keyword evidence="4" id="KW-1185">Reference proteome</keyword>
<dbReference type="RefSeq" id="WP_145283951.1">
    <property type="nucleotide sequence ID" value="NZ_CP036291.1"/>
</dbReference>
<keyword evidence="1" id="KW-0472">Membrane</keyword>
<dbReference type="PANTHER" id="PTHR37464">
    <property type="entry name" value="BLL2463 PROTEIN"/>
    <property type="match status" value="1"/>
</dbReference>
<reference evidence="3 4" key="1">
    <citation type="submission" date="2019-02" db="EMBL/GenBank/DDBJ databases">
        <title>Deep-cultivation of Planctomycetes and their phenomic and genomic characterization uncovers novel biology.</title>
        <authorList>
            <person name="Wiegand S."/>
            <person name="Jogler M."/>
            <person name="Boedeker C."/>
            <person name="Pinto D."/>
            <person name="Vollmers J."/>
            <person name="Rivas-Marin E."/>
            <person name="Kohn T."/>
            <person name="Peeters S.H."/>
            <person name="Heuer A."/>
            <person name="Rast P."/>
            <person name="Oberbeckmann S."/>
            <person name="Bunk B."/>
            <person name="Jeske O."/>
            <person name="Meyerdierks A."/>
            <person name="Storesund J.E."/>
            <person name="Kallscheuer N."/>
            <person name="Luecker S."/>
            <person name="Lage O.M."/>
            <person name="Pohl T."/>
            <person name="Merkel B.J."/>
            <person name="Hornburger P."/>
            <person name="Mueller R.-W."/>
            <person name="Bruemmer F."/>
            <person name="Labrenz M."/>
            <person name="Spormann A.M."/>
            <person name="Op den Camp H."/>
            <person name="Overmann J."/>
            <person name="Amann R."/>
            <person name="Jetten M.S.M."/>
            <person name="Mascher T."/>
            <person name="Medema M.H."/>
            <person name="Devos D.P."/>
            <person name="Kaster A.-K."/>
            <person name="Ovreas L."/>
            <person name="Rohde M."/>
            <person name="Galperin M.Y."/>
            <person name="Jogler C."/>
        </authorList>
    </citation>
    <scope>NUCLEOTIDE SEQUENCE [LARGE SCALE GENOMIC DNA]</scope>
    <source>
        <strain evidence="3 4">Pla175</strain>
    </source>
</reference>
<dbReference type="Proteomes" id="UP000317429">
    <property type="component" value="Chromosome"/>
</dbReference>
<keyword evidence="1" id="KW-1133">Transmembrane helix</keyword>
<keyword evidence="1" id="KW-0812">Transmembrane</keyword>
<gene>
    <name evidence="3" type="ORF">Pla175_21150</name>
</gene>
<dbReference type="PANTHER" id="PTHR37464:SF1">
    <property type="entry name" value="BLL2463 PROTEIN"/>
    <property type="match status" value="1"/>
</dbReference>
<evidence type="ECO:0000256" key="1">
    <source>
        <dbReference type="SAM" id="Phobius"/>
    </source>
</evidence>
<proteinExistence type="predicted"/>